<organism evidence="1 2">
    <name type="scientific">Gordonia aquimaris</name>
    <dbReference type="NCBI Taxonomy" id="2984863"/>
    <lineage>
        <taxon>Bacteria</taxon>
        <taxon>Bacillati</taxon>
        <taxon>Actinomycetota</taxon>
        <taxon>Actinomycetes</taxon>
        <taxon>Mycobacteriales</taxon>
        <taxon>Gordoniaceae</taxon>
        <taxon>Gordonia</taxon>
    </lineage>
</organism>
<reference evidence="1" key="1">
    <citation type="submission" date="2022-10" db="EMBL/GenBank/DDBJ databases">
        <title>WGS of marine actinomycetes from Thailand.</title>
        <authorList>
            <person name="Thawai C."/>
        </authorList>
    </citation>
    <scope>NUCLEOTIDE SEQUENCE</scope>
    <source>
        <strain evidence="1">SW21</strain>
    </source>
</reference>
<sequence>MSVLRKTARRTTTGRAFGGRAVKATAVAAFGIALALGTTACGAGQISQTANMEPAVNGNLATLGSLQLRDVQIMYPTEKSDEVFGNGGPFEVSFVISNIDPIENDRLLGIDAPAGGTVSITGDNRDIPAGQALRAGEPVGLLVPEDVEATDEQERLTVTLSGAGDSVAPGLTTPLTFRFENSGEVTVETPVDAGTYMVRQDKIRQAEPPADQHAGEEH</sequence>
<gene>
    <name evidence="1" type="ORF">OSB52_02600</name>
</gene>
<dbReference type="AlphaFoldDB" id="A0A9X3D0W7"/>
<comment type="caution">
    <text evidence="1">The sequence shown here is derived from an EMBL/GenBank/DDBJ whole genome shotgun (WGS) entry which is preliminary data.</text>
</comment>
<keyword evidence="2" id="KW-1185">Reference proteome</keyword>
<dbReference type="Gene3D" id="2.60.40.1890">
    <property type="entry name" value="PCu(A)C copper chaperone"/>
    <property type="match status" value="1"/>
</dbReference>
<evidence type="ECO:0008006" key="3">
    <source>
        <dbReference type="Google" id="ProtNLM"/>
    </source>
</evidence>
<accession>A0A9X3D0W7</accession>
<name>A0A9X3D0W7_9ACTN</name>
<dbReference type="InterPro" id="IPR036182">
    <property type="entry name" value="PCuAC_sf"/>
</dbReference>
<evidence type="ECO:0000313" key="1">
    <source>
        <dbReference type="EMBL" id="MCX2962979.1"/>
    </source>
</evidence>
<dbReference type="InterPro" id="IPR007410">
    <property type="entry name" value="LpqE-like"/>
</dbReference>
<protein>
    <recommendedName>
        <fullName evidence="3">Copper chaperone PCu(A)C</fullName>
    </recommendedName>
</protein>
<dbReference type="Proteomes" id="UP001143347">
    <property type="component" value="Unassembled WGS sequence"/>
</dbReference>
<dbReference type="Pfam" id="PF04314">
    <property type="entry name" value="PCuAC"/>
    <property type="match status" value="1"/>
</dbReference>
<proteinExistence type="predicted"/>
<dbReference type="EMBL" id="JAPKFM010000002">
    <property type="protein sequence ID" value="MCX2962979.1"/>
    <property type="molecule type" value="Genomic_DNA"/>
</dbReference>
<evidence type="ECO:0000313" key="2">
    <source>
        <dbReference type="Proteomes" id="UP001143347"/>
    </source>
</evidence>